<dbReference type="Proteomes" id="UP000031408">
    <property type="component" value="Unassembled WGS sequence"/>
</dbReference>
<gene>
    <name evidence="2" type="ORF">OI18_04755</name>
</gene>
<evidence type="ECO:0000256" key="1">
    <source>
        <dbReference type="SAM" id="Phobius"/>
    </source>
</evidence>
<keyword evidence="1" id="KW-0812">Transmembrane</keyword>
<dbReference type="AlphaFoldDB" id="A0A0C1L7P9"/>
<keyword evidence="1" id="KW-0472">Membrane</keyword>
<dbReference type="STRING" id="1349421.OI18_04755"/>
<comment type="caution">
    <text evidence="2">The sequence shown here is derived from an EMBL/GenBank/DDBJ whole genome shotgun (WGS) entry which is preliminary data.</text>
</comment>
<dbReference type="OrthoDB" id="7564746at2"/>
<feature type="transmembrane region" description="Helical" evidence="1">
    <location>
        <begin position="99"/>
        <end position="117"/>
    </location>
</feature>
<sequence>MLPVKENKPLLPAILAAGLLTGILDGFAAVVQYLINTGRNPVMVFRFIASGIFGKPAFDPEATFMPVWGLFFHLAIATIFTAIFFFLYPRIPFFSRNRITGGVIYGLVIWLIMNRIVLPLSNTPSLPFKLKSAVTGILILIVAVGIPVSILAARYYERPGFRTEEQ</sequence>
<name>A0A0C1L7P9_9BACT</name>
<organism evidence="2 3">
    <name type="scientific">Flavihumibacter solisilvae</name>
    <dbReference type="NCBI Taxonomy" id="1349421"/>
    <lineage>
        <taxon>Bacteria</taxon>
        <taxon>Pseudomonadati</taxon>
        <taxon>Bacteroidota</taxon>
        <taxon>Chitinophagia</taxon>
        <taxon>Chitinophagales</taxon>
        <taxon>Chitinophagaceae</taxon>
        <taxon>Flavihumibacter</taxon>
    </lineage>
</organism>
<protein>
    <recommendedName>
        <fullName evidence="4">DUF1440 domain-containing protein</fullName>
    </recommendedName>
</protein>
<evidence type="ECO:0000313" key="2">
    <source>
        <dbReference type="EMBL" id="KIC95576.1"/>
    </source>
</evidence>
<reference evidence="2 3" key="1">
    <citation type="submission" date="2014-11" db="EMBL/GenBank/DDBJ databases">
        <title>Genome sequence of Flavihumibacter solisilvae 3-3.</title>
        <authorList>
            <person name="Zhou G."/>
            <person name="Li M."/>
            <person name="Wang G."/>
        </authorList>
    </citation>
    <scope>NUCLEOTIDE SEQUENCE [LARGE SCALE GENOMIC DNA]</scope>
    <source>
        <strain evidence="2 3">3-3</strain>
    </source>
</reference>
<evidence type="ECO:0008006" key="4">
    <source>
        <dbReference type="Google" id="ProtNLM"/>
    </source>
</evidence>
<evidence type="ECO:0000313" key="3">
    <source>
        <dbReference type="Proteomes" id="UP000031408"/>
    </source>
</evidence>
<dbReference type="RefSeq" id="WP_039137654.1">
    <property type="nucleotide sequence ID" value="NZ_JSVC01000005.1"/>
</dbReference>
<feature type="transmembrane region" description="Helical" evidence="1">
    <location>
        <begin position="137"/>
        <end position="156"/>
    </location>
</feature>
<keyword evidence="1" id="KW-1133">Transmembrane helix</keyword>
<dbReference type="EMBL" id="JSVC01000005">
    <property type="protein sequence ID" value="KIC95576.1"/>
    <property type="molecule type" value="Genomic_DNA"/>
</dbReference>
<accession>A0A0C1L7P9</accession>
<feature type="transmembrane region" description="Helical" evidence="1">
    <location>
        <begin position="67"/>
        <end position="87"/>
    </location>
</feature>
<proteinExistence type="predicted"/>
<keyword evidence="3" id="KW-1185">Reference proteome</keyword>
<feature type="transmembrane region" description="Helical" evidence="1">
    <location>
        <begin position="12"/>
        <end position="35"/>
    </location>
</feature>